<name>A0A841RMG0_9BACI</name>
<feature type="transmembrane region" description="Helical" evidence="1">
    <location>
        <begin position="63"/>
        <end position="81"/>
    </location>
</feature>
<protein>
    <submittedName>
        <fullName evidence="2">Energy-coupling factor transporter transmembrane protein EcfT</fullName>
    </submittedName>
</protein>
<keyword evidence="1" id="KW-1133">Transmembrane helix</keyword>
<keyword evidence="3" id="KW-1185">Reference proteome</keyword>
<comment type="caution">
    <text evidence="2">The sequence shown here is derived from an EMBL/GenBank/DDBJ whole genome shotgun (WGS) entry which is preliminary data.</text>
</comment>
<sequence length="232" mass="27231">MKYFYHGLIIFSLSILLCGIYYIFFSQEKYSGSTPFLPSIPFSIIVVITFVLSFIYAKKLFLFKWPLSTIVAILAVILLFVSSNWISTKYGYILQDYYNKTHYQTLIGLPQYANQTGNFISVKQLYEKDYHKVNHIIEGREGDGQDSYLQVYFVNEQDYIIVDWETDTIDSRYTKREVEEMFLAENPLENIDWITHNGRILYVVQNGSATNYLVLPTENGFYFPSLAEYEDR</sequence>
<dbReference type="AlphaFoldDB" id="A0A841RMG0"/>
<reference evidence="2 3" key="1">
    <citation type="submission" date="2020-08" db="EMBL/GenBank/DDBJ databases">
        <title>Genomic Encyclopedia of Type Strains, Phase IV (KMG-IV): sequencing the most valuable type-strain genomes for metagenomic binning, comparative biology and taxonomic classification.</title>
        <authorList>
            <person name="Goeker M."/>
        </authorList>
    </citation>
    <scope>NUCLEOTIDE SEQUENCE [LARGE SCALE GENOMIC DNA]</scope>
    <source>
        <strain evidence="2 3">DSM 11805</strain>
    </source>
</reference>
<keyword evidence="1 2" id="KW-0812">Transmembrane</keyword>
<dbReference type="Proteomes" id="UP000572212">
    <property type="component" value="Unassembled WGS sequence"/>
</dbReference>
<dbReference type="RefSeq" id="WP_184246798.1">
    <property type="nucleotide sequence ID" value="NZ_BAAACU010000059.1"/>
</dbReference>
<feature type="transmembrane region" description="Helical" evidence="1">
    <location>
        <begin position="36"/>
        <end position="57"/>
    </location>
</feature>
<evidence type="ECO:0000313" key="3">
    <source>
        <dbReference type="Proteomes" id="UP000572212"/>
    </source>
</evidence>
<accession>A0A841RMG0</accession>
<feature type="transmembrane region" description="Helical" evidence="1">
    <location>
        <begin position="6"/>
        <end position="24"/>
    </location>
</feature>
<keyword evidence="1" id="KW-0472">Membrane</keyword>
<evidence type="ECO:0000313" key="2">
    <source>
        <dbReference type="EMBL" id="MBB6512813.1"/>
    </source>
</evidence>
<dbReference type="EMBL" id="JACHON010000005">
    <property type="protein sequence ID" value="MBB6512813.1"/>
    <property type="molecule type" value="Genomic_DNA"/>
</dbReference>
<organism evidence="2 3">
    <name type="scientific">Gracilibacillus halotolerans</name>
    <dbReference type="NCBI Taxonomy" id="74386"/>
    <lineage>
        <taxon>Bacteria</taxon>
        <taxon>Bacillati</taxon>
        <taxon>Bacillota</taxon>
        <taxon>Bacilli</taxon>
        <taxon>Bacillales</taxon>
        <taxon>Bacillaceae</taxon>
        <taxon>Gracilibacillus</taxon>
    </lineage>
</organism>
<gene>
    <name evidence="2" type="ORF">GGQ92_001602</name>
</gene>
<evidence type="ECO:0000256" key="1">
    <source>
        <dbReference type="SAM" id="Phobius"/>
    </source>
</evidence>
<proteinExistence type="predicted"/>